<evidence type="ECO:0000256" key="2">
    <source>
        <dbReference type="ARBA" id="ARBA00023015"/>
    </source>
</evidence>
<comment type="similarity">
    <text evidence="1">Belongs to the LysR transcriptional regulatory family.</text>
</comment>
<dbReference type="PROSITE" id="PS50931">
    <property type="entry name" value="HTH_LYSR"/>
    <property type="match status" value="1"/>
</dbReference>
<sequence>MNELPLVDLDAFAMVAHERSFRAAARKRGVSASSLSEAVRRLEERLGVRLLNRTTRSVTATEAGTRLLERLTAPLGEIASALDQVNNFRDSPIGTLRLNVPGIVAREILPPLVSRFLKTHPGITLEVMAEDGLVDVLAEGFDAGIRYEERIERDMIAIPVGPRVQRYITAAAPGYLDAHGVPGHPRDILEHTCIRHRFTHGVSLAWEFGNGEETITITPPACLIANTIDLEIGVAVAGLGIIRTFEEFLMPSIRNGDLVPILDAWTTEFSGPFLYYASRRHMPAPLRAFVDFLKVEQRQQAS</sequence>
<keyword evidence="2" id="KW-0805">Transcription regulation</keyword>
<dbReference type="PANTHER" id="PTHR30537:SF5">
    <property type="entry name" value="HTH-TYPE TRANSCRIPTIONAL ACTIVATOR TTDR-RELATED"/>
    <property type="match status" value="1"/>
</dbReference>
<dbReference type="RefSeq" id="WP_311785228.1">
    <property type="nucleotide sequence ID" value="NZ_JALDYY010000001.1"/>
</dbReference>
<dbReference type="CDD" id="cd08474">
    <property type="entry name" value="PBP2_CrgA_like_5"/>
    <property type="match status" value="1"/>
</dbReference>
<dbReference type="GO" id="GO:0003677">
    <property type="term" value="F:DNA binding"/>
    <property type="evidence" value="ECO:0007669"/>
    <property type="project" value="UniProtKB-KW"/>
</dbReference>
<proteinExistence type="inferred from homology"/>
<dbReference type="SUPFAM" id="SSF53850">
    <property type="entry name" value="Periplasmic binding protein-like II"/>
    <property type="match status" value="1"/>
</dbReference>
<dbReference type="InterPro" id="IPR000847">
    <property type="entry name" value="LysR_HTH_N"/>
</dbReference>
<gene>
    <name evidence="6" type="ORF">MRS75_03140</name>
</gene>
<dbReference type="AlphaFoldDB" id="A0AAE3QA38"/>
<dbReference type="InterPro" id="IPR005119">
    <property type="entry name" value="LysR_subst-bd"/>
</dbReference>
<dbReference type="InterPro" id="IPR058163">
    <property type="entry name" value="LysR-type_TF_proteobact-type"/>
</dbReference>
<evidence type="ECO:0000256" key="4">
    <source>
        <dbReference type="ARBA" id="ARBA00023163"/>
    </source>
</evidence>
<dbReference type="Pfam" id="PF03466">
    <property type="entry name" value="LysR_substrate"/>
    <property type="match status" value="1"/>
</dbReference>
<dbReference type="GO" id="GO:0003700">
    <property type="term" value="F:DNA-binding transcription factor activity"/>
    <property type="evidence" value="ECO:0007669"/>
    <property type="project" value="InterPro"/>
</dbReference>
<comment type="caution">
    <text evidence="6">The sequence shown here is derived from an EMBL/GenBank/DDBJ whole genome shotgun (WGS) entry which is preliminary data.</text>
</comment>
<keyword evidence="3" id="KW-0238">DNA-binding</keyword>
<evidence type="ECO:0000313" key="7">
    <source>
        <dbReference type="Proteomes" id="UP001161580"/>
    </source>
</evidence>
<evidence type="ECO:0000313" key="6">
    <source>
        <dbReference type="EMBL" id="MDI7921076.1"/>
    </source>
</evidence>
<dbReference type="Gene3D" id="1.10.10.10">
    <property type="entry name" value="Winged helix-like DNA-binding domain superfamily/Winged helix DNA-binding domain"/>
    <property type="match status" value="1"/>
</dbReference>
<dbReference type="PANTHER" id="PTHR30537">
    <property type="entry name" value="HTH-TYPE TRANSCRIPTIONAL REGULATOR"/>
    <property type="match status" value="1"/>
</dbReference>
<dbReference type="EMBL" id="JALDYZ010000001">
    <property type="protein sequence ID" value="MDI7921076.1"/>
    <property type="molecule type" value="Genomic_DNA"/>
</dbReference>
<feature type="domain" description="HTH lysR-type" evidence="5">
    <location>
        <begin position="4"/>
        <end position="61"/>
    </location>
</feature>
<keyword evidence="4" id="KW-0804">Transcription</keyword>
<evidence type="ECO:0000259" key="5">
    <source>
        <dbReference type="PROSITE" id="PS50931"/>
    </source>
</evidence>
<dbReference type="SUPFAM" id="SSF46785">
    <property type="entry name" value="Winged helix' DNA-binding domain"/>
    <property type="match status" value="1"/>
</dbReference>
<evidence type="ECO:0000256" key="3">
    <source>
        <dbReference type="ARBA" id="ARBA00023125"/>
    </source>
</evidence>
<keyword evidence="7" id="KW-1185">Reference proteome</keyword>
<dbReference type="FunFam" id="1.10.10.10:FF:000001">
    <property type="entry name" value="LysR family transcriptional regulator"/>
    <property type="match status" value="1"/>
</dbReference>
<dbReference type="Proteomes" id="UP001161580">
    <property type="component" value="Unassembled WGS sequence"/>
</dbReference>
<protein>
    <submittedName>
        <fullName evidence="6">LysR family transcriptional regulator</fullName>
    </submittedName>
</protein>
<accession>A0AAE3QA38</accession>
<dbReference type="InterPro" id="IPR036390">
    <property type="entry name" value="WH_DNA-bd_sf"/>
</dbReference>
<reference evidence="6" key="1">
    <citation type="submission" date="2022-03" db="EMBL/GenBank/DDBJ databases">
        <title>Fererhizobium litorale gen. nov., sp. nov., isolated from sandy sediments of the Sea of Japan seashore.</title>
        <authorList>
            <person name="Romanenko L."/>
            <person name="Kurilenko V."/>
            <person name="Otstavnykh N."/>
            <person name="Svetashev V."/>
            <person name="Tekutyeva L."/>
            <person name="Isaeva M."/>
            <person name="Mikhailov V."/>
        </authorList>
    </citation>
    <scope>NUCLEOTIDE SEQUENCE</scope>
    <source>
        <strain evidence="6">KMM 9576</strain>
    </source>
</reference>
<evidence type="ECO:0000256" key="1">
    <source>
        <dbReference type="ARBA" id="ARBA00009437"/>
    </source>
</evidence>
<dbReference type="InterPro" id="IPR036388">
    <property type="entry name" value="WH-like_DNA-bd_sf"/>
</dbReference>
<name>A0AAE3QA38_9HYPH</name>
<organism evidence="6 7">
    <name type="scientific">Ferirhizobium litorale</name>
    <dbReference type="NCBI Taxonomy" id="2927786"/>
    <lineage>
        <taxon>Bacteria</taxon>
        <taxon>Pseudomonadati</taxon>
        <taxon>Pseudomonadota</taxon>
        <taxon>Alphaproteobacteria</taxon>
        <taxon>Hyphomicrobiales</taxon>
        <taxon>Rhizobiaceae</taxon>
        <taxon>Ferirhizobium</taxon>
    </lineage>
</organism>
<dbReference type="Gene3D" id="3.40.190.290">
    <property type="match status" value="1"/>
</dbReference>
<dbReference type="Pfam" id="PF00126">
    <property type="entry name" value="HTH_1"/>
    <property type="match status" value="1"/>
</dbReference>